<dbReference type="PROSITE" id="PS50076">
    <property type="entry name" value="DNAJ_2"/>
    <property type="match status" value="1"/>
</dbReference>
<gene>
    <name evidence="3" type="ORF">HYH03_004383</name>
</gene>
<keyword evidence="1" id="KW-0812">Transmembrane</keyword>
<dbReference type="Proteomes" id="UP000612055">
    <property type="component" value="Unassembled WGS sequence"/>
</dbReference>
<accession>A0A835YHC3</accession>
<feature type="transmembrane region" description="Helical" evidence="1">
    <location>
        <begin position="131"/>
        <end position="152"/>
    </location>
</feature>
<dbReference type="CDD" id="cd06257">
    <property type="entry name" value="DnaJ"/>
    <property type="match status" value="1"/>
</dbReference>
<keyword evidence="4" id="KW-1185">Reference proteome</keyword>
<dbReference type="InterPro" id="IPR001623">
    <property type="entry name" value="DnaJ_domain"/>
</dbReference>
<reference evidence="3" key="1">
    <citation type="journal article" date="2020" name="bioRxiv">
        <title>Comparative genomics of Chlamydomonas.</title>
        <authorList>
            <person name="Craig R.J."/>
            <person name="Hasan A.R."/>
            <person name="Ness R.W."/>
            <person name="Keightley P.D."/>
        </authorList>
    </citation>
    <scope>NUCLEOTIDE SEQUENCE</scope>
    <source>
        <strain evidence="3">CCAP 11/70</strain>
    </source>
</reference>
<keyword evidence="1" id="KW-1133">Transmembrane helix</keyword>
<dbReference type="Gene3D" id="1.10.287.110">
    <property type="entry name" value="DnaJ domain"/>
    <property type="match status" value="1"/>
</dbReference>
<dbReference type="SUPFAM" id="SSF46565">
    <property type="entry name" value="Chaperone J-domain"/>
    <property type="match status" value="1"/>
</dbReference>
<dbReference type="PANTHER" id="PTHR24074">
    <property type="entry name" value="CO-CHAPERONE PROTEIN DJLA"/>
    <property type="match status" value="1"/>
</dbReference>
<protein>
    <recommendedName>
        <fullName evidence="2">J domain-containing protein</fullName>
    </recommendedName>
</protein>
<evidence type="ECO:0000313" key="3">
    <source>
        <dbReference type="EMBL" id="KAG2497644.1"/>
    </source>
</evidence>
<dbReference type="InterPro" id="IPR036869">
    <property type="entry name" value="J_dom_sf"/>
</dbReference>
<feature type="domain" description="J" evidence="2">
    <location>
        <begin position="10"/>
        <end position="93"/>
    </location>
</feature>
<dbReference type="PRINTS" id="PR00625">
    <property type="entry name" value="JDOMAIN"/>
</dbReference>
<dbReference type="SMART" id="SM00271">
    <property type="entry name" value="DnaJ"/>
    <property type="match status" value="1"/>
</dbReference>
<dbReference type="EMBL" id="JAEHOE010000013">
    <property type="protein sequence ID" value="KAG2497644.1"/>
    <property type="molecule type" value="Genomic_DNA"/>
</dbReference>
<proteinExistence type="predicted"/>
<keyword evidence="1" id="KW-0472">Membrane</keyword>
<dbReference type="Pfam" id="PF00226">
    <property type="entry name" value="DnaJ"/>
    <property type="match status" value="1"/>
</dbReference>
<dbReference type="AlphaFoldDB" id="A0A835YHC3"/>
<name>A0A835YHC3_9CHLO</name>
<evidence type="ECO:0000313" key="4">
    <source>
        <dbReference type="Proteomes" id="UP000612055"/>
    </source>
</evidence>
<dbReference type="OrthoDB" id="445556at2759"/>
<organism evidence="3 4">
    <name type="scientific">Edaphochlamys debaryana</name>
    <dbReference type="NCBI Taxonomy" id="47281"/>
    <lineage>
        <taxon>Eukaryota</taxon>
        <taxon>Viridiplantae</taxon>
        <taxon>Chlorophyta</taxon>
        <taxon>core chlorophytes</taxon>
        <taxon>Chlorophyceae</taxon>
        <taxon>CS clade</taxon>
        <taxon>Chlamydomonadales</taxon>
        <taxon>Chlamydomonadales incertae sedis</taxon>
        <taxon>Edaphochlamys</taxon>
    </lineage>
</organism>
<evidence type="ECO:0000259" key="2">
    <source>
        <dbReference type="PROSITE" id="PS50076"/>
    </source>
</evidence>
<comment type="caution">
    <text evidence="3">The sequence shown here is derived from an EMBL/GenBank/DDBJ whole genome shotgun (WGS) entry which is preliminary data.</text>
</comment>
<evidence type="ECO:0000256" key="1">
    <source>
        <dbReference type="SAM" id="Phobius"/>
    </source>
</evidence>
<sequence>MSATVSEYSDAYKTLGINTSASKAEVKEAFVKLCKLYHPDKVSADQRVLAEARFRDIKGAYDTILRGQAGYSVPPPGTAPNPKYARAYYRAHGMGMDFGEGGPVRCGGPFGGFATEWDFYRSMARSTRNNPFALIVGGLLAIPTIAVVVSLVNDDLGWIRNFRDKGLHSFNVLSLKANGRDAVGINPFSVRRLEDLEDTYIYKDPRFAHMRKSVSQVAASASRSGGADDSPAPA</sequence>
<dbReference type="InterPro" id="IPR050817">
    <property type="entry name" value="DjlA_DnaK_co-chaperone"/>
</dbReference>